<evidence type="ECO:0000313" key="2">
    <source>
        <dbReference type="Proteomes" id="UP001437460"/>
    </source>
</evidence>
<dbReference type="RefSeq" id="WP_349230322.1">
    <property type="nucleotide sequence ID" value="NZ_JBBMFJ010000037.1"/>
</dbReference>
<evidence type="ECO:0000313" key="1">
    <source>
        <dbReference type="EMBL" id="MEQ2564295.1"/>
    </source>
</evidence>
<accession>A0ABV1HPQ0</accession>
<protein>
    <submittedName>
        <fullName evidence="1">Uncharacterized protein</fullName>
    </submittedName>
</protein>
<dbReference type="Proteomes" id="UP001437460">
    <property type="component" value="Unassembled WGS sequence"/>
</dbReference>
<organism evidence="1 2">
    <name type="scientific">Ventrimonas faecis</name>
    <dbReference type="NCBI Taxonomy" id="3133170"/>
    <lineage>
        <taxon>Bacteria</taxon>
        <taxon>Bacillati</taxon>
        <taxon>Bacillota</taxon>
        <taxon>Clostridia</taxon>
        <taxon>Lachnospirales</taxon>
        <taxon>Lachnospiraceae</taxon>
        <taxon>Ventrimonas</taxon>
    </lineage>
</organism>
<name>A0ABV1HPQ0_9FIRM</name>
<keyword evidence="2" id="KW-1185">Reference proteome</keyword>
<dbReference type="EMBL" id="JBBMFJ010000037">
    <property type="protein sequence ID" value="MEQ2564295.1"/>
    <property type="molecule type" value="Genomic_DNA"/>
</dbReference>
<proteinExistence type="predicted"/>
<gene>
    <name evidence="1" type="ORF">WMO41_14170</name>
</gene>
<comment type="caution">
    <text evidence="1">The sequence shown here is derived from an EMBL/GenBank/DDBJ whole genome shotgun (WGS) entry which is preliminary data.</text>
</comment>
<reference evidence="1 2" key="1">
    <citation type="submission" date="2024-03" db="EMBL/GenBank/DDBJ databases">
        <title>Human intestinal bacterial collection.</title>
        <authorList>
            <person name="Pauvert C."/>
            <person name="Hitch T.C.A."/>
            <person name="Clavel T."/>
        </authorList>
    </citation>
    <scope>NUCLEOTIDE SEQUENCE [LARGE SCALE GENOMIC DNA]</scope>
    <source>
        <strain evidence="1 2">CLA-AP-H27</strain>
    </source>
</reference>
<sequence length="94" mass="10907">MSFVLNNSDEQQLSLFDSFNSLTDREKRFLDKSWAKYFAEHIFPKIDEKPYAVLYSGKDSRPNTPVNIQSGALLIKELTNLSDKEFSFYPLHLA</sequence>